<keyword evidence="1" id="KW-0344">Guanine-nucleotide releasing factor</keyword>
<dbReference type="PRINTS" id="PR00633">
    <property type="entry name" value="RCCNDNSATION"/>
</dbReference>
<dbReference type="GeneID" id="105368653"/>
<feature type="region of interest" description="Disordered" evidence="4">
    <location>
        <begin position="1"/>
        <end position="46"/>
    </location>
</feature>
<evidence type="ECO:0000259" key="5">
    <source>
        <dbReference type="Pfam" id="PF25390"/>
    </source>
</evidence>
<accession>A0AAJ7E316</accession>
<proteinExistence type="predicted"/>
<dbReference type="GO" id="GO:0005085">
    <property type="term" value="F:guanyl-nucleotide exchange factor activity"/>
    <property type="evidence" value="ECO:0007669"/>
    <property type="project" value="TreeGrafter"/>
</dbReference>
<reference evidence="7" key="1">
    <citation type="submission" date="2025-08" db="UniProtKB">
        <authorList>
            <consortium name="RefSeq"/>
        </authorList>
    </citation>
    <scope>IDENTIFICATION</scope>
</reference>
<feature type="repeat" description="RCC1" evidence="3">
    <location>
        <begin position="214"/>
        <end position="278"/>
    </location>
</feature>
<feature type="repeat" description="RCC1" evidence="3">
    <location>
        <begin position="110"/>
        <end position="161"/>
    </location>
</feature>
<dbReference type="InterPro" id="IPR051553">
    <property type="entry name" value="Ran_GTPase-activating"/>
</dbReference>
<dbReference type="KEGG" id="csol:105368653"/>
<sequence>MPLKKTTKRPAPAAQNSQQGTRSVKRSKSIRIKNNKPDKNQENHEPTARLILRQTNVGGIVLTCGQGDVGQLGLGEDILEKTRFSVIPNHSNIVAIAAGGMHNVCLTKDGTILTFGCNDEGALGRTTSEEGSETIPAFVELPLPAIQITAGDSHSAALLEDGRVFIWGSFRDSHGTMGLLTKDNERFPVQIPLQRKFIKIASGADHLVLLDETKQVYTCGCGEQGQLGRLPERKTDRHSRQGINQLLTPGQVHFKINKHVEVENIWAGTYATFIKDSHSGDIYVFGLNNYNQIGLKGTDKQFHPIVSKTLSNQNWIQISSGQHHTIALDEKGKVYVLGRKEYGRLGLGVVEADAIELTVVPGLDKIKCVDVAAGSAQSFAVTESGKLYAWGMGTSGQLGTGEEEDVDVPILIESKQLKDVQLIRVSGGGQHTIVYGLQTTINKIVA</sequence>
<feature type="repeat" description="RCC1" evidence="3">
    <location>
        <begin position="332"/>
        <end position="384"/>
    </location>
</feature>
<feature type="repeat" description="RCC1" evidence="3">
    <location>
        <begin position="385"/>
        <end position="438"/>
    </location>
</feature>
<evidence type="ECO:0000256" key="1">
    <source>
        <dbReference type="ARBA" id="ARBA00022658"/>
    </source>
</evidence>
<dbReference type="RefSeq" id="XP_011506019.1">
    <property type="nucleotide sequence ID" value="XM_011507717.1"/>
</dbReference>
<dbReference type="AlphaFoldDB" id="A0AAJ7E316"/>
<dbReference type="PROSITE" id="PS00626">
    <property type="entry name" value="RCC1_2"/>
    <property type="match status" value="3"/>
</dbReference>
<dbReference type="SUPFAM" id="SSF50985">
    <property type="entry name" value="RCC1/BLIP-II"/>
    <property type="match status" value="1"/>
</dbReference>
<dbReference type="PROSITE" id="PS50012">
    <property type="entry name" value="RCC1_3"/>
    <property type="match status" value="7"/>
</dbReference>
<dbReference type="CTD" id="1104"/>
<dbReference type="GO" id="GO:0005737">
    <property type="term" value="C:cytoplasm"/>
    <property type="evidence" value="ECO:0007669"/>
    <property type="project" value="TreeGrafter"/>
</dbReference>
<feature type="repeat" description="RCC1" evidence="3">
    <location>
        <begin position="162"/>
        <end position="213"/>
    </location>
</feature>
<evidence type="ECO:0000256" key="3">
    <source>
        <dbReference type="PROSITE-ProRule" id="PRU00235"/>
    </source>
</evidence>
<keyword evidence="2" id="KW-0677">Repeat</keyword>
<dbReference type="InterPro" id="IPR009091">
    <property type="entry name" value="RCC1/BLIP-II"/>
</dbReference>
<organism evidence="6 7">
    <name type="scientific">Ceratosolen solmsi marchali</name>
    <dbReference type="NCBI Taxonomy" id="326594"/>
    <lineage>
        <taxon>Eukaryota</taxon>
        <taxon>Metazoa</taxon>
        <taxon>Ecdysozoa</taxon>
        <taxon>Arthropoda</taxon>
        <taxon>Hexapoda</taxon>
        <taxon>Insecta</taxon>
        <taxon>Pterygota</taxon>
        <taxon>Neoptera</taxon>
        <taxon>Endopterygota</taxon>
        <taxon>Hymenoptera</taxon>
        <taxon>Apocrita</taxon>
        <taxon>Proctotrupomorpha</taxon>
        <taxon>Chalcidoidea</taxon>
        <taxon>Agaonidae</taxon>
        <taxon>Agaoninae</taxon>
        <taxon>Ceratosolen</taxon>
    </lineage>
</organism>
<feature type="compositionally biased region" description="Basic and acidic residues" evidence="4">
    <location>
        <begin position="35"/>
        <end position="46"/>
    </location>
</feature>
<dbReference type="Proteomes" id="UP000695007">
    <property type="component" value="Unplaced"/>
</dbReference>
<evidence type="ECO:0000256" key="2">
    <source>
        <dbReference type="ARBA" id="ARBA00022737"/>
    </source>
</evidence>
<gene>
    <name evidence="7" type="primary">LOC105368653</name>
</gene>
<evidence type="ECO:0000313" key="7">
    <source>
        <dbReference type="RefSeq" id="XP_011506019.1"/>
    </source>
</evidence>
<dbReference type="Gene3D" id="2.130.10.30">
    <property type="entry name" value="Regulator of chromosome condensation 1/beta-lactamase-inhibitor protein II"/>
    <property type="match status" value="1"/>
</dbReference>
<evidence type="ECO:0000313" key="6">
    <source>
        <dbReference type="Proteomes" id="UP000695007"/>
    </source>
</evidence>
<evidence type="ECO:0000256" key="4">
    <source>
        <dbReference type="SAM" id="MobiDB-lite"/>
    </source>
</evidence>
<name>A0AAJ7E316_9HYME</name>
<dbReference type="InterPro" id="IPR058923">
    <property type="entry name" value="RCC1-like_dom"/>
</dbReference>
<feature type="compositionally biased region" description="Basic residues" evidence="4">
    <location>
        <begin position="23"/>
        <end position="34"/>
    </location>
</feature>
<dbReference type="PANTHER" id="PTHR45982:SF1">
    <property type="entry name" value="REGULATOR OF CHROMOSOME CONDENSATION"/>
    <property type="match status" value="1"/>
</dbReference>
<dbReference type="InterPro" id="IPR000408">
    <property type="entry name" value="Reg_chr_condens"/>
</dbReference>
<keyword evidence="6" id="KW-1185">Reference proteome</keyword>
<dbReference type="Pfam" id="PF25390">
    <property type="entry name" value="WD40_RLD"/>
    <property type="match status" value="1"/>
</dbReference>
<feature type="domain" description="RCC1-like" evidence="5">
    <location>
        <begin position="61"/>
        <end position="434"/>
    </location>
</feature>
<dbReference type="PROSITE" id="PS00625">
    <property type="entry name" value="RCC1_1"/>
    <property type="match status" value="1"/>
</dbReference>
<protein>
    <submittedName>
        <fullName evidence="7">Regulator of chromosome condensation</fullName>
    </submittedName>
</protein>
<feature type="repeat" description="RCC1" evidence="3">
    <location>
        <begin position="280"/>
        <end position="331"/>
    </location>
</feature>
<feature type="repeat" description="RCC1" evidence="3">
    <location>
        <begin position="59"/>
        <end position="109"/>
    </location>
</feature>
<dbReference type="PANTHER" id="PTHR45982">
    <property type="entry name" value="REGULATOR OF CHROMOSOME CONDENSATION"/>
    <property type="match status" value="1"/>
</dbReference>